<evidence type="ECO:0000313" key="3">
    <source>
        <dbReference type="Proteomes" id="UP001430953"/>
    </source>
</evidence>
<dbReference type="Proteomes" id="UP001430953">
    <property type="component" value="Unassembled WGS sequence"/>
</dbReference>
<accession>A0AAW2EJN7</accession>
<organism evidence="2 3">
    <name type="scientific">Cardiocondyla obscurior</name>
    <dbReference type="NCBI Taxonomy" id="286306"/>
    <lineage>
        <taxon>Eukaryota</taxon>
        <taxon>Metazoa</taxon>
        <taxon>Ecdysozoa</taxon>
        <taxon>Arthropoda</taxon>
        <taxon>Hexapoda</taxon>
        <taxon>Insecta</taxon>
        <taxon>Pterygota</taxon>
        <taxon>Neoptera</taxon>
        <taxon>Endopterygota</taxon>
        <taxon>Hymenoptera</taxon>
        <taxon>Apocrita</taxon>
        <taxon>Aculeata</taxon>
        <taxon>Formicoidea</taxon>
        <taxon>Formicidae</taxon>
        <taxon>Myrmicinae</taxon>
        <taxon>Cardiocondyla</taxon>
    </lineage>
</organism>
<reference evidence="2 3" key="1">
    <citation type="submission" date="2023-03" db="EMBL/GenBank/DDBJ databases">
        <title>High recombination rates correlate with genetic variation in Cardiocondyla obscurior ants.</title>
        <authorList>
            <person name="Errbii M."/>
        </authorList>
    </citation>
    <scope>NUCLEOTIDE SEQUENCE [LARGE SCALE GENOMIC DNA]</scope>
    <source>
        <strain evidence="2">Alpha-2009</strain>
        <tissue evidence="2">Whole body</tissue>
    </source>
</reference>
<keyword evidence="3" id="KW-1185">Reference proteome</keyword>
<proteinExistence type="predicted"/>
<feature type="compositionally biased region" description="Polar residues" evidence="1">
    <location>
        <begin position="58"/>
        <end position="67"/>
    </location>
</feature>
<feature type="compositionally biased region" description="Polar residues" evidence="1">
    <location>
        <begin position="35"/>
        <end position="44"/>
    </location>
</feature>
<gene>
    <name evidence="2" type="ORF">PUN28_016952</name>
</gene>
<feature type="region of interest" description="Disordered" evidence="1">
    <location>
        <begin position="23"/>
        <end position="97"/>
    </location>
</feature>
<sequence length="97" mass="9978">MEMVRAYGTGRIGSVHGVQVLRSSSRRESKIALGSSCSPKNSTLGAGEEEGSGRLGSCQETVSSSAKEPTLSGFPGSDNGEKIGEEYALGAAPGRWS</sequence>
<dbReference type="AlphaFoldDB" id="A0AAW2EJN7"/>
<comment type="caution">
    <text evidence="2">The sequence shown here is derived from an EMBL/GenBank/DDBJ whole genome shotgun (WGS) entry which is preliminary data.</text>
</comment>
<protein>
    <submittedName>
        <fullName evidence="2">Uncharacterized protein</fullName>
    </submittedName>
</protein>
<evidence type="ECO:0000313" key="2">
    <source>
        <dbReference type="EMBL" id="KAL0103941.1"/>
    </source>
</evidence>
<dbReference type="EMBL" id="JADYXP020000020">
    <property type="protein sequence ID" value="KAL0103941.1"/>
    <property type="molecule type" value="Genomic_DNA"/>
</dbReference>
<evidence type="ECO:0000256" key="1">
    <source>
        <dbReference type="SAM" id="MobiDB-lite"/>
    </source>
</evidence>
<name>A0AAW2EJN7_9HYME</name>